<protein>
    <submittedName>
        <fullName evidence="7">SH2 domain-containing protein</fullName>
    </submittedName>
</protein>
<evidence type="ECO:0000256" key="1">
    <source>
        <dbReference type="ARBA" id="ARBA00007527"/>
    </source>
</evidence>
<dbReference type="PROSITE" id="PS50001">
    <property type="entry name" value="SH2"/>
    <property type="match status" value="1"/>
</dbReference>
<keyword evidence="6" id="KW-1185">Reference proteome</keyword>
<dbReference type="STRING" id="70415.A0A5S6QYG4"/>
<dbReference type="SMART" id="SM00252">
    <property type="entry name" value="SH2"/>
    <property type="match status" value="1"/>
</dbReference>
<evidence type="ECO:0000256" key="3">
    <source>
        <dbReference type="PROSITE-ProRule" id="PRU00191"/>
    </source>
</evidence>
<dbReference type="Gene3D" id="3.30.505.10">
    <property type="entry name" value="SH2 domain"/>
    <property type="match status" value="1"/>
</dbReference>
<dbReference type="InterPro" id="IPR036860">
    <property type="entry name" value="SH2_dom_sf"/>
</dbReference>
<dbReference type="InterPro" id="IPR000980">
    <property type="entry name" value="SH2"/>
</dbReference>
<organism evidence="6 7">
    <name type="scientific">Trichuris muris</name>
    <name type="common">Mouse whipworm</name>
    <dbReference type="NCBI Taxonomy" id="70415"/>
    <lineage>
        <taxon>Eukaryota</taxon>
        <taxon>Metazoa</taxon>
        <taxon>Ecdysozoa</taxon>
        <taxon>Nematoda</taxon>
        <taxon>Enoplea</taxon>
        <taxon>Dorylaimia</taxon>
        <taxon>Trichinellida</taxon>
        <taxon>Trichuridae</taxon>
        <taxon>Trichuris</taxon>
    </lineage>
</organism>
<keyword evidence="3" id="KW-0727">SH2 domain</keyword>
<dbReference type="GO" id="GO:0004531">
    <property type="term" value="F:deoxyribonuclease II activity"/>
    <property type="evidence" value="ECO:0007669"/>
    <property type="project" value="InterPro"/>
</dbReference>
<dbReference type="Pfam" id="PF03265">
    <property type="entry name" value="DNase_II"/>
    <property type="match status" value="1"/>
</dbReference>
<dbReference type="PANTHER" id="PTHR14388:SF17">
    <property type="entry name" value="SH2 DOMAIN-CONTAINING PROTEIN"/>
    <property type="match status" value="1"/>
</dbReference>
<evidence type="ECO:0000256" key="4">
    <source>
        <dbReference type="SAM" id="SignalP"/>
    </source>
</evidence>
<dbReference type="WBParaSite" id="TMUE_3000012134.1">
    <property type="protein sequence ID" value="TMUE_3000012134.1"/>
    <property type="gene ID" value="WBGene00291645"/>
</dbReference>
<evidence type="ECO:0000313" key="6">
    <source>
        <dbReference type="Proteomes" id="UP000046395"/>
    </source>
</evidence>
<dbReference type="GO" id="GO:0005737">
    <property type="term" value="C:cytoplasm"/>
    <property type="evidence" value="ECO:0007669"/>
    <property type="project" value="TreeGrafter"/>
</dbReference>
<sequence length="757" mass="86775">MIKMTWIKIFVAVHLLSIAQSFECIHRLDRFTHPDVDWWIVYKLPKMELALTFNSRSVNITWQRFNVKEKIHNPLENTMRQYYDAMARDRNRVTAIAYSDHPPNFNGPKQNIQSTSKGVIMWNNYINAALIVHSIPHFPNMELQQYKFPDEELGWAAAALCLTIPVHETSKWARQLQYEQPFIYFATNPTQDKYFNSYEVRALLSQKPITFLPLEMSEVIRTANGLSLLMMGKHSDIDASIFSSYIRRRTRKSFRVWGTSGSLDKHIPTSSTGVYKIEKVNGPIQLYNMQIEHNDDVTVWAVSDCKSPPYYFCIGNADQHPNDPTPGNGLMCVDDIRLCSQFNDIATNANVEKYPHQLYHYCKRAIQEYIVGHAPASAMSILEKILKDLYVDPVLLAELDEEQKQLLFCKMREEQVRRWILHEKELEATENGSPQKTRSPCRVRWLLDDRGEPWVWVMGDDVDGNRSVDEAIRRRISLAAASDCNQSSADTVSKDPSTVAGQIQVNGNGSTLAAKENALEKTTALPEDWHLEFASFAAEATSPPKGVPKIPVSEEELQDVEREIRLMARQAREQHWLQTLSAESRLRTSCKSRLKQQQQENSVPHLITQQCSDQTLHLSRVAIINWYKTEEFPRRAGVDRNGRCFCAWFHGLISRAEADQLLSSRPVGAFLVRVSEKIYGYVLSYQAGYKVKHFMVLSVPEGYHFVGSTQLVHASLNELVDHHRFTPITDAGVEVLREPVGQSKLPPDYSELLDLFR</sequence>
<feature type="signal peptide" evidence="4">
    <location>
        <begin position="1"/>
        <end position="21"/>
    </location>
</feature>
<dbReference type="PRINTS" id="PR00401">
    <property type="entry name" value="SH2DOMAIN"/>
</dbReference>
<dbReference type="AlphaFoldDB" id="A0A5S6QYG4"/>
<dbReference type="Pfam" id="PF00017">
    <property type="entry name" value="SH2"/>
    <property type="match status" value="1"/>
</dbReference>
<dbReference type="InterPro" id="IPR004947">
    <property type="entry name" value="DNase_II"/>
</dbReference>
<comment type="similarity">
    <text evidence="1">Belongs to the DNase II family.</text>
</comment>
<evidence type="ECO:0000259" key="5">
    <source>
        <dbReference type="PROSITE" id="PS50001"/>
    </source>
</evidence>
<reference evidence="7" key="1">
    <citation type="submission" date="2019-12" db="UniProtKB">
        <authorList>
            <consortium name="WormBaseParasite"/>
        </authorList>
    </citation>
    <scope>IDENTIFICATION</scope>
</reference>
<keyword evidence="4" id="KW-0732">Signal</keyword>
<feature type="chain" id="PRO_5024452566" evidence="4">
    <location>
        <begin position="22"/>
        <end position="757"/>
    </location>
</feature>
<keyword evidence="2" id="KW-0378">Hydrolase</keyword>
<accession>A0A5S6QYG4</accession>
<evidence type="ECO:0000256" key="2">
    <source>
        <dbReference type="ARBA" id="ARBA00022801"/>
    </source>
</evidence>
<name>A0A5S6QYG4_TRIMR</name>
<dbReference type="SUPFAM" id="SSF55550">
    <property type="entry name" value="SH2 domain"/>
    <property type="match status" value="1"/>
</dbReference>
<proteinExistence type="inferred from homology"/>
<evidence type="ECO:0000313" key="7">
    <source>
        <dbReference type="WBParaSite" id="TMUE_3000012134.1"/>
    </source>
</evidence>
<dbReference type="PANTHER" id="PTHR14388">
    <property type="entry name" value="T CELL-SPECIFIC ADAPTER PROTEIN TSAD"/>
    <property type="match status" value="1"/>
</dbReference>
<dbReference type="Proteomes" id="UP000046395">
    <property type="component" value="Unassembled WGS sequence"/>
</dbReference>
<feature type="domain" description="SH2" evidence="5">
    <location>
        <begin position="648"/>
        <end position="740"/>
    </location>
</feature>